<evidence type="ECO:0000313" key="2">
    <source>
        <dbReference type="Proteomes" id="UP001451606"/>
    </source>
</evidence>
<accession>A0AAX4NI53</accession>
<keyword evidence="2" id="KW-1185">Reference proteome</keyword>
<name>A0AAX4NI53_9ARCH</name>
<dbReference type="Proteomes" id="UP001451606">
    <property type="component" value="Chromosome"/>
</dbReference>
<sequence length="71" mass="7559">MDEVSPNAKKVYEAIKKLGATSEDKLKSADDIMKASGLGKAIVAAALQELSNKGMAKRVARSKSAGYYILK</sequence>
<dbReference type="GeneID" id="95968212"/>
<dbReference type="KEGG" id="omr:OXIME_001474"/>
<gene>
    <name evidence="1" type="ORF">OXIME_001474</name>
</gene>
<evidence type="ECO:0000313" key="1">
    <source>
        <dbReference type="EMBL" id="WYY00888.1"/>
    </source>
</evidence>
<organism evidence="1 2">
    <name type="scientific">Oxyplasma meridianum</name>
    <dbReference type="NCBI Taxonomy" id="3073602"/>
    <lineage>
        <taxon>Archaea</taxon>
        <taxon>Methanobacteriati</taxon>
        <taxon>Thermoplasmatota</taxon>
        <taxon>Thermoplasmata</taxon>
        <taxon>Thermoplasmatales</taxon>
        <taxon>Thermoplasmataceae</taxon>
        <taxon>Oxyplasma</taxon>
    </lineage>
</organism>
<dbReference type="EMBL" id="CP133772">
    <property type="protein sequence ID" value="WYY00888.1"/>
    <property type="molecule type" value="Genomic_DNA"/>
</dbReference>
<proteinExistence type="predicted"/>
<dbReference type="AlphaFoldDB" id="A0AAX4NI53"/>
<reference evidence="1 2" key="1">
    <citation type="submission" date="2023-09" db="EMBL/GenBank/DDBJ databases">
        <authorList>
            <person name="Golyshina O.V."/>
            <person name="Lunev E.A."/>
            <person name="Bargiela R."/>
            <person name="Gaines M.C."/>
            <person name="Daum B."/>
            <person name="Bale N.J."/>
            <person name="Koenen M."/>
            <person name="Sinninghe Damst J.S."/>
            <person name="Yakimov M."/>
            <person name="Golyshin P.N."/>
        </authorList>
    </citation>
    <scope>NUCLEOTIDE SEQUENCE [LARGE SCALE GENOMIC DNA]</scope>
    <source>
        <strain evidence="1 2">M1</strain>
    </source>
</reference>
<protein>
    <submittedName>
        <fullName evidence="1">Transcriptional regulator</fullName>
    </submittedName>
</protein>
<dbReference type="RefSeq" id="WP_393971215.1">
    <property type="nucleotide sequence ID" value="NZ_CP133772.1"/>
</dbReference>